<gene>
    <name evidence="1" type="ORF">K488DRAFT_46078</name>
</gene>
<proteinExistence type="predicted"/>
<organism evidence="1 2">
    <name type="scientific">Vararia minispora EC-137</name>
    <dbReference type="NCBI Taxonomy" id="1314806"/>
    <lineage>
        <taxon>Eukaryota</taxon>
        <taxon>Fungi</taxon>
        <taxon>Dikarya</taxon>
        <taxon>Basidiomycota</taxon>
        <taxon>Agaricomycotina</taxon>
        <taxon>Agaricomycetes</taxon>
        <taxon>Russulales</taxon>
        <taxon>Lachnocladiaceae</taxon>
        <taxon>Vararia</taxon>
    </lineage>
</organism>
<reference evidence="1" key="2">
    <citation type="journal article" date="2022" name="New Phytol.">
        <title>Evolutionary transition to the ectomycorrhizal habit in the genomes of a hyperdiverse lineage of mushroom-forming fungi.</title>
        <authorList>
            <person name="Looney B."/>
            <person name="Miyauchi S."/>
            <person name="Morin E."/>
            <person name="Drula E."/>
            <person name="Courty P.E."/>
            <person name="Kohler A."/>
            <person name="Kuo A."/>
            <person name="LaButti K."/>
            <person name="Pangilinan J."/>
            <person name="Lipzen A."/>
            <person name="Riley R."/>
            <person name="Andreopoulos W."/>
            <person name="He G."/>
            <person name="Johnson J."/>
            <person name="Nolan M."/>
            <person name="Tritt A."/>
            <person name="Barry K.W."/>
            <person name="Grigoriev I.V."/>
            <person name="Nagy L.G."/>
            <person name="Hibbett D."/>
            <person name="Henrissat B."/>
            <person name="Matheny P.B."/>
            <person name="Labbe J."/>
            <person name="Martin F.M."/>
        </authorList>
    </citation>
    <scope>NUCLEOTIDE SEQUENCE</scope>
    <source>
        <strain evidence="1">EC-137</strain>
    </source>
</reference>
<comment type="caution">
    <text evidence="1">The sequence shown here is derived from an EMBL/GenBank/DDBJ whole genome shotgun (WGS) entry which is preliminary data.</text>
</comment>
<evidence type="ECO:0000313" key="1">
    <source>
        <dbReference type="EMBL" id="KAI0034157.1"/>
    </source>
</evidence>
<reference evidence="1" key="1">
    <citation type="submission" date="2021-02" db="EMBL/GenBank/DDBJ databases">
        <authorList>
            <consortium name="DOE Joint Genome Institute"/>
            <person name="Ahrendt S."/>
            <person name="Looney B.P."/>
            <person name="Miyauchi S."/>
            <person name="Morin E."/>
            <person name="Drula E."/>
            <person name="Courty P.E."/>
            <person name="Chicoki N."/>
            <person name="Fauchery L."/>
            <person name="Kohler A."/>
            <person name="Kuo A."/>
            <person name="Labutti K."/>
            <person name="Pangilinan J."/>
            <person name="Lipzen A."/>
            <person name="Riley R."/>
            <person name="Andreopoulos W."/>
            <person name="He G."/>
            <person name="Johnson J."/>
            <person name="Barry K.W."/>
            <person name="Grigoriev I.V."/>
            <person name="Nagy L."/>
            <person name="Hibbett D."/>
            <person name="Henrissat B."/>
            <person name="Matheny P.B."/>
            <person name="Labbe J."/>
            <person name="Martin F."/>
        </authorList>
    </citation>
    <scope>NUCLEOTIDE SEQUENCE</scope>
    <source>
        <strain evidence="1">EC-137</strain>
    </source>
</reference>
<name>A0ACB8QR53_9AGAM</name>
<protein>
    <submittedName>
        <fullName evidence="1">Uncharacterized protein</fullName>
    </submittedName>
</protein>
<keyword evidence="2" id="KW-1185">Reference proteome</keyword>
<sequence length="310" mass="33689">MGPDGTRLTKKQKKASAFRDRKGKKKEDVLDVPIAEDQDLAEVGTVEVRGENESAMERVKVQKVVAEVNNPAPAPSVTPSKKRKKEDQEEDATGSVSAGDDAVIKRSRKRAKGGGEGAGEEGSDKAKRFILFIGNLRYTTSREAILEHFSTCDPPPTVRLLTPKQTRPGATVAKSKGCAFLEFSTKVTLQRALKLHHSELDGRKINVELTAGGGGKGEQRLGKLQKRNKDLNIQRSKRLKKAGADSEDVIMRPQRFSTTSGEGEAPRTKRTWTVGNTTTEETHRGGKKAKQRGKKKPKGMGTGVNAIPVG</sequence>
<dbReference type="Proteomes" id="UP000814128">
    <property type="component" value="Unassembled WGS sequence"/>
</dbReference>
<evidence type="ECO:0000313" key="2">
    <source>
        <dbReference type="Proteomes" id="UP000814128"/>
    </source>
</evidence>
<dbReference type="EMBL" id="MU273505">
    <property type="protein sequence ID" value="KAI0034157.1"/>
    <property type="molecule type" value="Genomic_DNA"/>
</dbReference>
<accession>A0ACB8QR53</accession>